<name>A0A1A9F441_9GAMM</name>
<sequence length="189" mass="21357">MQQPAHSPAVLRARAARKETLSATVRPLLCTVMLLLFVLWVHLGSGLATFSHQTRTEPGWDDFREAYQVDNFGRDGYFVRAVQNGYNLTHHTPDYAWRFTRKSATDANNSCSSCHSNEDLAYALVNGDRFVPELDRRVSFEESVMRCYAKHLDGFVPTIYDPAVRDVRIFARMVAHHLQLGEGSLGVSP</sequence>
<dbReference type="AlphaFoldDB" id="A0A1A9F441"/>
<accession>A0A1A9F441</accession>
<evidence type="ECO:0000313" key="2">
    <source>
        <dbReference type="EMBL" id="ANG64493.1"/>
    </source>
</evidence>
<gene>
    <name evidence="2" type="ORF">A8C75_19800</name>
</gene>
<reference evidence="3" key="1">
    <citation type="submission" date="2016-05" db="EMBL/GenBank/DDBJ databases">
        <authorList>
            <person name="Baek K."/>
            <person name="Yang S.-J."/>
        </authorList>
    </citation>
    <scope>NUCLEOTIDE SEQUENCE [LARGE SCALE GENOMIC DNA]</scope>
    <source>
        <strain evidence="3">ST58-10</strain>
    </source>
</reference>
<keyword evidence="3" id="KW-1185">Reference proteome</keyword>
<organism evidence="2 3">
    <name type="scientific">Marinobacterium aestuarii</name>
    <dbReference type="NCBI Taxonomy" id="1821621"/>
    <lineage>
        <taxon>Bacteria</taxon>
        <taxon>Pseudomonadati</taxon>
        <taxon>Pseudomonadota</taxon>
        <taxon>Gammaproteobacteria</taxon>
        <taxon>Oceanospirillales</taxon>
        <taxon>Oceanospirillaceae</taxon>
        <taxon>Marinobacterium</taxon>
    </lineage>
</organism>
<dbReference type="EMBL" id="CP015839">
    <property type="protein sequence ID" value="ANG64493.1"/>
    <property type="molecule type" value="Genomic_DNA"/>
</dbReference>
<dbReference type="STRING" id="1821621.A8C75_19800"/>
<dbReference type="KEGG" id="mars:A8C75_19800"/>
<protein>
    <recommendedName>
        <fullName evidence="4">Cytochrome c domain-containing protein</fullName>
    </recommendedName>
</protein>
<dbReference type="OrthoDB" id="9180560at2"/>
<keyword evidence="1" id="KW-0472">Membrane</keyword>
<dbReference type="Proteomes" id="UP000078070">
    <property type="component" value="Chromosome"/>
</dbReference>
<dbReference type="RefSeq" id="WP_067386095.1">
    <property type="nucleotide sequence ID" value="NZ_CP015839.1"/>
</dbReference>
<keyword evidence="1" id="KW-1133">Transmembrane helix</keyword>
<evidence type="ECO:0008006" key="4">
    <source>
        <dbReference type="Google" id="ProtNLM"/>
    </source>
</evidence>
<reference evidence="2 3" key="2">
    <citation type="journal article" date="2018" name="Int. J. Syst. Evol. Microbiol.">
        <title>Marinobacterium aestuarii sp. nov., a benzene-degrading marine bacterium isolated from estuary sediment.</title>
        <authorList>
            <person name="Bae S.S."/>
            <person name="Jung J."/>
            <person name="Chung D."/>
            <person name="Baek K."/>
        </authorList>
    </citation>
    <scope>NUCLEOTIDE SEQUENCE [LARGE SCALE GENOMIC DNA]</scope>
    <source>
        <strain evidence="2 3">ST58-10</strain>
    </source>
</reference>
<evidence type="ECO:0000256" key="1">
    <source>
        <dbReference type="SAM" id="Phobius"/>
    </source>
</evidence>
<feature type="transmembrane region" description="Helical" evidence="1">
    <location>
        <begin position="21"/>
        <end position="43"/>
    </location>
</feature>
<proteinExistence type="predicted"/>
<evidence type="ECO:0000313" key="3">
    <source>
        <dbReference type="Proteomes" id="UP000078070"/>
    </source>
</evidence>
<keyword evidence="1" id="KW-0812">Transmembrane</keyword>